<dbReference type="Pfam" id="PF07703">
    <property type="entry name" value="A2M_BRD"/>
    <property type="match status" value="1"/>
</dbReference>
<evidence type="ECO:0000256" key="3">
    <source>
        <dbReference type="ARBA" id="ARBA00023157"/>
    </source>
</evidence>
<organism evidence="7 8">
    <name type="scientific">Characodon lateralis</name>
    <dbReference type="NCBI Taxonomy" id="208331"/>
    <lineage>
        <taxon>Eukaryota</taxon>
        <taxon>Metazoa</taxon>
        <taxon>Chordata</taxon>
        <taxon>Craniata</taxon>
        <taxon>Vertebrata</taxon>
        <taxon>Euteleostomi</taxon>
        <taxon>Actinopterygii</taxon>
        <taxon>Neopterygii</taxon>
        <taxon>Teleostei</taxon>
        <taxon>Neoteleostei</taxon>
        <taxon>Acanthomorphata</taxon>
        <taxon>Ovalentaria</taxon>
        <taxon>Atherinomorphae</taxon>
        <taxon>Cyprinodontiformes</taxon>
        <taxon>Goodeidae</taxon>
        <taxon>Characodon</taxon>
    </lineage>
</organism>
<dbReference type="SMART" id="SM00033">
    <property type="entry name" value="CH"/>
    <property type="match status" value="1"/>
</dbReference>
<dbReference type="InterPro" id="IPR002890">
    <property type="entry name" value="MG2"/>
</dbReference>
<dbReference type="InterPro" id="IPR008930">
    <property type="entry name" value="Terpenoid_cyclase/PrenylTrfase"/>
</dbReference>
<dbReference type="PROSITE" id="PS00477">
    <property type="entry name" value="ALPHA_2_MACROGLOBULIN"/>
    <property type="match status" value="1"/>
</dbReference>
<keyword evidence="4" id="KW-0325">Glycoprotein</keyword>
<dbReference type="Proteomes" id="UP001352852">
    <property type="component" value="Unassembled WGS sequence"/>
</dbReference>
<dbReference type="InterPro" id="IPR013783">
    <property type="entry name" value="Ig-like_fold"/>
</dbReference>
<dbReference type="Pfam" id="PF01835">
    <property type="entry name" value="MG2"/>
    <property type="match status" value="1"/>
</dbReference>
<feature type="compositionally biased region" description="Acidic residues" evidence="5">
    <location>
        <begin position="187"/>
        <end position="196"/>
    </location>
</feature>
<proteinExistence type="predicted"/>
<dbReference type="PANTHER" id="PTHR11412">
    <property type="entry name" value="MACROGLOBULIN / COMPLEMENT"/>
    <property type="match status" value="1"/>
</dbReference>
<reference evidence="7 8" key="1">
    <citation type="submission" date="2021-06" db="EMBL/GenBank/DDBJ databases">
        <authorList>
            <person name="Palmer J.M."/>
        </authorList>
    </citation>
    <scope>NUCLEOTIDE SEQUENCE [LARGE SCALE GENOMIC DNA]</scope>
    <source>
        <strain evidence="7 8">CL_MEX2019</strain>
        <tissue evidence="7">Muscle</tissue>
    </source>
</reference>
<dbReference type="Gene3D" id="2.60.40.1930">
    <property type="match status" value="3"/>
</dbReference>
<dbReference type="InterPro" id="IPR047565">
    <property type="entry name" value="Alpha-macroglob_thiol-ester_cl"/>
</dbReference>
<dbReference type="SMART" id="SM01360">
    <property type="entry name" value="A2M"/>
    <property type="match status" value="1"/>
</dbReference>
<dbReference type="Pfam" id="PF17791">
    <property type="entry name" value="MG3"/>
    <property type="match status" value="1"/>
</dbReference>
<dbReference type="InterPro" id="IPR019742">
    <property type="entry name" value="MacrogloblnA2_CS"/>
</dbReference>
<dbReference type="Gene3D" id="2.60.40.1940">
    <property type="match status" value="1"/>
</dbReference>
<dbReference type="CDD" id="cd21199">
    <property type="entry name" value="CH_CYTS"/>
    <property type="match status" value="1"/>
</dbReference>
<dbReference type="InterPro" id="IPR011625">
    <property type="entry name" value="A2M_N_BRD"/>
</dbReference>
<dbReference type="Gene3D" id="1.50.10.20">
    <property type="match status" value="1"/>
</dbReference>
<dbReference type="Gene3D" id="2.60.40.10">
    <property type="entry name" value="Immunoglobulins"/>
    <property type="match status" value="2"/>
</dbReference>
<dbReference type="SUPFAM" id="SSF48239">
    <property type="entry name" value="Terpenoid cyclases/Protein prenyltransferases"/>
    <property type="match status" value="1"/>
</dbReference>
<dbReference type="Pfam" id="PF07678">
    <property type="entry name" value="TED_complement"/>
    <property type="match status" value="1"/>
</dbReference>
<evidence type="ECO:0000313" key="8">
    <source>
        <dbReference type="Proteomes" id="UP001352852"/>
    </source>
</evidence>
<dbReference type="Gene3D" id="2.60.120.1540">
    <property type="match status" value="1"/>
</dbReference>
<dbReference type="InterPro" id="IPR001715">
    <property type="entry name" value="CH_dom"/>
</dbReference>
<dbReference type="SMART" id="SM01419">
    <property type="entry name" value="Thiol-ester_cl"/>
    <property type="match status" value="1"/>
</dbReference>
<evidence type="ECO:0000256" key="4">
    <source>
        <dbReference type="ARBA" id="ARBA00023180"/>
    </source>
</evidence>
<dbReference type="Pfam" id="PF00307">
    <property type="entry name" value="CH"/>
    <property type="match status" value="1"/>
</dbReference>
<protein>
    <recommendedName>
        <fullName evidence="6">Calponin-homology (CH) domain-containing protein</fullName>
    </recommendedName>
</protein>
<dbReference type="InterPro" id="IPR041813">
    <property type="entry name" value="A2M_TED"/>
</dbReference>
<gene>
    <name evidence="7" type="ORF">CHARACLAT_005233</name>
</gene>
<dbReference type="Pfam" id="PF00207">
    <property type="entry name" value="A2M"/>
    <property type="match status" value="1"/>
</dbReference>
<evidence type="ECO:0000256" key="2">
    <source>
        <dbReference type="ARBA" id="ARBA00022966"/>
    </source>
</evidence>
<feature type="compositionally biased region" description="Polar residues" evidence="5">
    <location>
        <begin position="226"/>
        <end position="239"/>
    </location>
</feature>
<accession>A0ABU7ER33</accession>
<dbReference type="InterPro" id="IPR011626">
    <property type="entry name" value="Alpha-macroglobulin_TED"/>
</dbReference>
<keyword evidence="2" id="KW-0882">Thioester bond</keyword>
<dbReference type="EMBL" id="JAHUTJ010065831">
    <property type="protein sequence ID" value="MED6289662.1"/>
    <property type="molecule type" value="Genomic_DNA"/>
</dbReference>
<dbReference type="InterPro" id="IPR036872">
    <property type="entry name" value="CH_dom_sf"/>
</dbReference>
<dbReference type="Gene3D" id="6.20.50.160">
    <property type="match status" value="1"/>
</dbReference>
<dbReference type="CDD" id="cd02897">
    <property type="entry name" value="A2M_2"/>
    <property type="match status" value="1"/>
</dbReference>
<comment type="caution">
    <text evidence="7">The sequence shown here is derived from an EMBL/GenBank/DDBJ whole genome shotgun (WGS) entry which is preliminary data.</text>
</comment>
<dbReference type="InterPro" id="IPR050473">
    <property type="entry name" value="A2M/Complement_sys"/>
</dbReference>
<evidence type="ECO:0000256" key="5">
    <source>
        <dbReference type="SAM" id="MobiDB-lite"/>
    </source>
</evidence>
<sequence>MELVGCGSCLPLLTCPACPFIALFLPLLRTERGEWLQFQADFQVAVSVADRLKVEAEEELTVLRTAHKEIEMELAAAQHRQKEAEIQLVTLQGELKETRQKLANLTEAQDKSEVHAREELKRSSGKSINSESKEGTNRGRVRGLYRLGGEKVENKSQNQVIKNIIADNSIIDCKGVARHSLRNVTNEDQDGADDQSNESRRVITSERSRSLSRLPTSSDTADIRNGASQTNFASTMGSTNRNLGRLRGRNGLDWQHCKLSNDAGNHEESLNKYNSALTELPPTKSQDGFNLLLRRHGGSKRNSLLRWCQSRTQGYKNIDITNFSSSWADGLAFCAVYHTYLPSHIPYSSLSPENKQENLSLAFKTGETLGISPSLTADEMLRAGGPDWQKVLSYVETIYRHFEIPTLFLISAPEVLHAGSPTPIAITVFADFPGNLTAEVEHGNTKVAQTGIFQGGVTSVFLLPPFPGSLSQNSLLNLTVRGYRENRLLFTNTTTLTFNPWTVSSFIQTDRSSYTQGDNVKVRVVSFQLDNKPYKGRVHISLLDPSGKPVDSWNSTGNLGIVLKEFRLPQSSRLGQWVITTTVNGVTNKKSFIVEHHDGGAPSFDVIVKTSSQVLLGDDISGSVRALYSHGQPVHGTFDVMLKAFINNRTSPSLQTQTKQIYGSTQFFFSRDQLQSLYSSSATSNNSHILHIAAQVNDNTTGLTVNKIVEVHVLPNKFQLTFLNFPSTLKPSLNFTANLRIVRYDRQSLSSLDLKHFAVVQVTQRTSLMNSTTMSLTLPVPKNGNVLIQFQLQPQVEMLFIEARFQSNEETLRMYTNYSSPTGSYIQIIPVNTLPTQIGLPLQLNVESTNIPERLHFVVSSKGQVVAAGTESFSSSVVLTPELSWYPEACVTVYYMHPDGEIITDTIYISIQQYNNVTLHWGSERAQPGEQVSLTVAASESMFQVLITVTAMQNDALQSDLDPRVEQKCNLRMMTNARFYMKNQADGLKNEGDKYTRLILEQYWNHWVDAVESLLWLDTNVSDKSWTRGKITVPDGVTALGAVALVMSENLGLSFTPVAQKLTISKDFSLSLVVPPLLVRGEEIVLEVNVINHLEQDTEVIVLVAQSEAFEFVLMNRRVASVVNAQKLTLGSHASASALFPIRALAVGEMEISVDAVSAEASDGLVGKIWVKPEGVEQTFSHTVFLEGALERQDFSRSLSFSFPPNLVPGSQRAHIALVGDFLALSIENLDSLVQFPTGCGEQNMIHFAPSVYVLQYLETSAQDDAEIRSKAQSYLMQGYEKQLSYQRDDGSFSAFGKSDISGSTWLTAFVLRCFLKAQPYMQIDQTVLTKATTWLLKHQGSQGEFTEVGKLIHTEMQGGTDDSSVALTAYVLLAFLEDKAYSEMYAGNVSLALRYLESKVSSDVISNYSLCLVAYALALGSSPLLDSVISELSRRADYRDGVMMWTISRDPRSNNQHQHSAQIEMVSYVLLALFLRGNFIEGITLMKWLSTQRNYLGGFGTTQDTVVALQALAYYAAFSGANAINLKFNISSPVSSSAMLFHINSTNYRVYQSREVTKTKS</sequence>
<feature type="compositionally biased region" description="Basic and acidic residues" evidence="5">
    <location>
        <begin position="108"/>
        <end position="122"/>
    </location>
</feature>
<evidence type="ECO:0000313" key="7">
    <source>
        <dbReference type="EMBL" id="MED6289662.1"/>
    </source>
</evidence>
<evidence type="ECO:0000259" key="6">
    <source>
        <dbReference type="PROSITE" id="PS50021"/>
    </source>
</evidence>
<dbReference type="PANTHER" id="PTHR11412:SF136">
    <property type="entry name" value="CD109 ANTIGEN"/>
    <property type="match status" value="1"/>
</dbReference>
<dbReference type="InterPro" id="IPR001599">
    <property type="entry name" value="Macroglobln_a2"/>
</dbReference>
<feature type="compositionally biased region" description="Basic and acidic residues" evidence="5">
    <location>
        <begin position="197"/>
        <end position="209"/>
    </location>
</feature>
<keyword evidence="3" id="KW-1015">Disulfide bond</keyword>
<dbReference type="InterPro" id="IPR041555">
    <property type="entry name" value="MG3"/>
</dbReference>
<dbReference type="PROSITE" id="PS50021">
    <property type="entry name" value="CH"/>
    <property type="match status" value="1"/>
</dbReference>
<evidence type="ECO:0000256" key="1">
    <source>
        <dbReference type="ARBA" id="ARBA00022729"/>
    </source>
</evidence>
<keyword evidence="1" id="KW-0732">Signal</keyword>
<dbReference type="SUPFAM" id="SSF47576">
    <property type="entry name" value="Calponin-homology domain, CH-domain"/>
    <property type="match status" value="1"/>
</dbReference>
<dbReference type="SMART" id="SM01359">
    <property type="entry name" value="A2M_N_2"/>
    <property type="match status" value="1"/>
</dbReference>
<dbReference type="Gene3D" id="1.10.418.10">
    <property type="entry name" value="Calponin-like domain"/>
    <property type="match status" value="1"/>
</dbReference>
<feature type="region of interest" description="Disordered" evidence="5">
    <location>
        <begin position="184"/>
        <end position="242"/>
    </location>
</feature>
<name>A0ABU7ER33_9TELE</name>
<keyword evidence="8" id="KW-1185">Reference proteome</keyword>
<feature type="domain" description="Calponin-homology (CH)" evidence="6">
    <location>
        <begin position="298"/>
        <end position="403"/>
    </location>
</feature>
<feature type="region of interest" description="Disordered" evidence="5">
    <location>
        <begin position="106"/>
        <end position="142"/>
    </location>
</feature>